<accession>A0A0E9QPZ6</accession>
<name>A0A0E9QPZ6_ANGAN</name>
<sequence length="77" mass="8610">MIIIECNNGLWHVASEAWLFTSASGIIKEKKTKRKAVRHTVAMTVIAFDNYRLGSLYGTALVYKVLRGQRHLSSGSD</sequence>
<evidence type="ECO:0000313" key="1">
    <source>
        <dbReference type="EMBL" id="JAH18290.1"/>
    </source>
</evidence>
<organism evidence="1">
    <name type="scientific">Anguilla anguilla</name>
    <name type="common">European freshwater eel</name>
    <name type="synonym">Muraena anguilla</name>
    <dbReference type="NCBI Taxonomy" id="7936"/>
    <lineage>
        <taxon>Eukaryota</taxon>
        <taxon>Metazoa</taxon>
        <taxon>Chordata</taxon>
        <taxon>Craniata</taxon>
        <taxon>Vertebrata</taxon>
        <taxon>Euteleostomi</taxon>
        <taxon>Actinopterygii</taxon>
        <taxon>Neopterygii</taxon>
        <taxon>Teleostei</taxon>
        <taxon>Anguilliformes</taxon>
        <taxon>Anguillidae</taxon>
        <taxon>Anguilla</taxon>
    </lineage>
</organism>
<reference evidence="1" key="2">
    <citation type="journal article" date="2015" name="Fish Shellfish Immunol.">
        <title>Early steps in the European eel (Anguilla anguilla)-Vibrio vulnificus interaction in the gills: Role of the RtxA13 toxin.</title>
        <authorList>
            <person name="Callol A."/>
            <person name="Pajuelo D."/>
            <person name="Ebbesson L."/>
            <person name="Teles M."/>
            <person name="MacKenzie S."/>
            <person name="Amaro C."/>
        </authorList>
    </citation>
    <scope>NUCLEOTIDE SEQUENCE</scope>
</reference>
<dbReference type="EMBL" id="GBXM01090287">
    <property type="protein sequence ID" value="JAH18290.1"/>
    <property type="molecule type" value="Transcribed_RNA"/>
</dbReference>
<protein>
    <submittedName>
        <fullName evidence="1">Uncharacterized protein</fullName>
    </submittedName>
</protein>
<proteinExistence type="predicted"/>
<reference evidence="1" key="1">
    <citation type="submission" date="2014-11" db="EMBL/GenBank/DDBJ databases">
        <authorList>
            <person name="Amaro Gonzalez C."/>
        </authorList>
    </citation>
    <scope>NUCLEOTIDE SEQUENCE</scope>
</reference>
<dbReference type="AlphaFoldDB" id="A0A0E9QPZ6"/>